<evidence type="ECO:0000313" key="5">
    <source>
        <dbReference type="EMBL" id="KAI1615912.1"/>
    </source>
</evidence>
<gene>
    <name evidence="5" type="ORF">EDD36DRAFT_455282</name>
</gene>
<proteinExistence type="inferred from homology"/>
<evidence type="ECO:0000256" key="1">
    <source>
        <dbReference type="ARBA" id="ARBA00006484"/>
    </source>
</evidence>
<dbReference type="InterPro" id="IPR036291">
    <property type="entry name" value="NAD(P)-bd_dom_sf"/>
</dbReference>
<reference evidence="5" key="1">
    <citation type="journal article" date="2022" name="bioRxiv">
        <title>Deciphering the potential niche of two novel black yeast fungi from a biological soil crust based on their genomes, phenotypes, and melanin regulation.</title>
        <authorList>
            <consortium name="DOE Joint Genome Institute"/>
            <person name="Carr E.C."/>
            <person name="Barton Q."/>
            <person name="Grambo S."/>
            <person name="Sullivan M."/>
            <person name="Renfro C.M."/>
            <person name="Kuo A."/>
            <person name="Pangilinan J."/>
            <person name="Lipzen A."/>
            <person name="Keymanesh K."/>
            <person name="Savage E."/>
            <person name="Barry K."/>
            <person name="Grigoriev I.V."/>
            <person name="Riekhof W.R."/>
            <person name="Harris S.S."/>
        </authorList>
    </citation>
    <scope>NUCLEOTIDE SEQUENCE</scope>
    <source>
        <strain evidence="5">JF 03-4F</strain>
    </source>
</reference>
<feature type="signal peptide" evidence="4">
    <location>
        <begin position="1"/>
        <end position="23"/>
    </location>
</feature>
<evidence type="ECO:0000256" key="3">
    <source>
        <dbReference type="ARBA" id="ARBA00023002"/>
    </source>
</evidence>
<comment type="similarity">
    <text evidence="1">Belongs to the short-chain dehydrogenases/reductases (SDR) family.</text>
</comment>
<keyword evidence="6" id="KW-1185">Reference proteome</keyword>
<dbReference type="InterPro" id="IPR002347">
    <property type="entry name" value="SDR_fam"/>
</dbReference>
<dbReference type="PANTHER" id="PTHR42760">
    <property type="entry name" value="SHORT-CHAIN DEHYDROGENASES/REDUCTASES FAMILY MEMBER"/>
    <property type="match status" value="1"/>
</dbReference>
<dbReference type="EMBL" id="MU404351">
    <property type="protein sequence ID" value="KAI1615912.1"/>
    <property type="molecule type" value="Genomic_DNA"/>
</dbReference>
<dbReference type="Pfam" id="PF13561">
    <property type="entry name" value="adh_short_C2"/>
    <property type="match status" value="1"/>
</dbReference>
<organism evidence="5 6">
    <name type="scientific">Exophiala viscosa</name>
    <dbReference type="NCBI Taxonomy" id="2486360"/>
    <lineage>
        <taxon>Eukaryota</taxon>
        <taxon>Fungi</taxon>
        <taxon>Dikarya</taxon>
        <taxon>Ascomycota</taxon>
        <taxon>Pezizomycotina</taxon>
        <taxon>Eurotiomycetes</taxon>
        <taxon>Chaetothyriomycetidae</taxon>
        <taxon>Chaetothyriales</taxon>
        <taxon>Herpotrichiellaceae</taxon>
        <taxon>Exophiala</taxon>
    </lineage>
</organism>
<name>A0AAN6E275_9EURO</name>
<evidence type="ECO:0000256" key="4">
    <source>
        <dbReference type="SAM" id="SignalP"/>
    </source>
</evidence>
<protein>
    <submittedName>
        <fullName evidence="5">Uncharacterized protein</fullName>
    </submittedName>
</protein>
<sequence length="253" mass="26806">MAVLLQGSLLITGAVSGIGRATALCMVRHGVTKLALGDIKSTQLPETKDKLLSKGSDLEVLVLELDVRSDASTEKAFAEAVAAFGRIDYLINNAGVPGSFTPTDQLSYSDWQRPFDVNLHAAIQQMLKQDMRETSLSRGSIVNVASILGLTGSSNPASGYSASKHAVIGLTRTDARHCAKQGIRINAVCPGYIDTPIVLNLDETVRKNLISQIPAGRPGKPEEVGNAIVFLASDLSSFMYGKGLVVDGGQICH</sequence>
<dbReference type="Gene3D" id="3.40.50.720">
    <property type="entry name" value="NAD(P)-binding Rossmann-like Domain"/>
    <property type="match status" value="1"/>
</dbReference>
<keyword evidence="2" id="KW-0521">NADP</keyword>
<dbReference type="AlphaFoldDB" id="A0AAN6E275"/>
<comment type="caution">
    <text evidence="5">The sequence shown here is derived from an EMBL/GenBank/DDBJ whole genome shotgun (WGS) entry which is preliminary data.</text>
</comment>
<dbReference type="PRINTS" id="PR00081">
    <property type="entry name" value="GDHRDH"/>
</dbReference>
<dbReference type="GO" id="GO:0016616">
    <property type="term" value="F:oxidoreductase activity, acting on the CH-OH group of donors, NAD or NADP as acceptor"/>
    <property type="evidence" value="ECO:0007669"/>
    <property type="project" value="TreeGrafter"/>
</dbReference>
<dbReference type="SUPFAM" id="SSF51735">
    <property type="entry name" value="NAD(P)-binding Rossmann-fold domains"/>
    <property type="match status" value="1"/>
</dbReference>
<dbReference type="FunFam" id="3.40.50.720:FF:000084">
    <property type="entry name" value="Short-chain dehydrogenase reductase"/>
    <property type="match status" value="1"/>
</dbReference>
<feature type="chain" id="PRO_5042950839" evidence="4">
    <location>
        <begin position="24"/>
        <end position="253"/>
    </location>
</feature>
<keyword evidence="4" id="KW-0732">Signal</keyword>
<dbReference type="PRINTS" id="PR00080">
    <property type="entry name" value="SDRFAMILY"/>
</dbReference>
<dbReference type="Proteomes" id="UP001203852">
    <property type="component" value="Unassembled WGS sequence"/>
</dbReference>
<keyword evidence="3" id="KW-0560">Oxidoreductase</keyword>
<evidence type="ECO:0000256" key="2">
    <source>
        <dbReference type="ARBA" id="ARBA00022857"/>
    </source>
</evidence>
<evidence type="ECO:0000313" key="6">
    <source>
        <dbReference type="Proteomes" id="UP001203852"/>
    </source>
</evidence>
<accession>A0AAN6E275</accession>
<dbReference type="PANTHER" id="PTHR42760:SF133">
    <property type="entry name" value="3-OXOACYL-[ACYL-CARRIER-PROTEIN] REDUCTASE"/>
    <property type="match status" value="1"/>
</dbReference>